<dbReference type="EC" id="3.4.24.-" evidence="1"/>
<name>A0ACD4NWI6_9HYPH</name>
<keyword evidence="2" id="KW-1185">Reference proteome</keyword>
<dbReference type="EMBL" id="CP113520">
    <property type="protein sequence ID" value="WAJ31044.1"/>
    <property type="molecule type" value="Genomic_DNA"/>
</dbReference>
<keyword evidence="1" id="KW-0378">Hydrolase</keyword>
<proteinExistence type="predicted"/>
<gene>
    <name evidence="1" type="ORF">OXU80_12910</name>
</gene>
<organism evidence="1 2">
    <name type="scientific">Antarcticirhabdus aurantiaca</name>
    <dbReference type="NCBI Taxonomy" id="2606717"/>
    <lineage>
        <taxon>Bacteria</taxon>
        <taxon>Pseudomonadati</taxon>
        <taxon>Pseudomonadota</taxon>
        <taxon>Alphaproteobacteria</taxon>
        <taxon>Hyphomicrobiales</taxon>
        <taxon>Aurantimonadaceae</taxon>
        <taxon>Antarcticirhabdus</taxon>
    </lineage>
</organism>
<reference evidence="1" key="1">
    <citation type="submission" date="2022-11" db="EMBL/GenBank/DDBJ databases">
        <title>beta-Carotene-producing bacterium, Jeongeuplla avenae sp. nov., alleviates the salt stress of Arabidopsis seedlings.</title>
        <authorList>
            <person name="Jiang L."/>
            <person name="Lee J."/>
        </authorList>
    </citation>
    <scope>NUCLEOTIDE SEQUENCE</scope>
    <source>
        <strain evidence="1">DY_R2A_6</strain>
    </source>
</reference>
<keyword evidence="1" id="KW-0482">Metalloprotease</keyword>
<evidence type="ECO:0000313" key="1">
    <source>
        <dbReference type="EMBL" id="WAJ31044.1"/>
    </source>
</evidence>
<keyword evidence="1" id="KW-0645">Protease</keyword>
<evidence type="ECO:0000313" key="2">
    <source>
        <dbReference type="Proteomes" id="UP001163223"/>
    </source>
</evidence>
<protein>
    <submittedName>
        <fullName evidence="1">M48 family metalloprotease</fullName>
        <ecNumber evidence="1">3.4.24.-</ecNumber>
    </submittedName>
</protein>
<sequence>MVMGLASRLRRLVAAILVPALMIPAPAFAQASGKGGLPIVRDAEIEALVKDYAAPILKTAGLSRGVDIVLVNDEGFNAFVSGRRIFINIGTILQAQTPNQVIGIIAHEVGHLKGGHQERLREQIDRAKTIAVVASLLGAGIAVAGAASSSGGMAQAGTGMMAGGGSLAQRSLLSYQRSEESTADRAALEYLRATRQSPRGLLETFEILERNNLFGGPLNRYLSSHPLPRERVANLEAAAKESPYWDEADSLALLQRHDLARAKIAAYTGGATAVRRTFSFDPRGRAAQYGDAIATHLAGSPAAALSKIDALIASDPKSPWFQEMRGEILQQAGRGDEAAAAYARAASLDRSGSGLLKAAEGQALVTSGSPARMGEAIAKIREGLRADPDNASAYRFLSMAYGKTNDIGSAELAMAEGYWHAGNFRQAKIFALRAQGKLKPGSPGYNQAADILAYDPNPKG</sequence>
<dbReference type="Proteomes" id="UP001163223">
    <property type="component" value="Chromosome"/>
</dbReference>
<accession>A0ACD4NWI6</accession>